<dbReference type="PANTHER" id="PTHR46708:SF11">
    <property type="entry name" value="RECEPTOR-TYPE TYROSINE-PROTEIN PHOSPHATASE ETA-LIKE"/>
    <property type="match status" value="1"/>
</dbReference>
<dbReference type="EMBL" id="BMFQ01000003">
    <property type="protein sequence ID" value="GGG53703.1"/>
    <property type="molecule type" value="Genomic_DNA"/>
</dbReference>
<evidence type="ECO:0000256" key="1">
    <source>
        <dbReference type="ARBA" id="ARBA00022737"/>
    </source>
</evidence>
<accession>A0A917LRR2</accession>
<dbReference type="CDD" id="cd00063">
    <property type="entry name" value="FN3"/>
    <property type="match status" value="1"/>
</dbReference>
<proteinExistence type="predicted"/>
<dbReference type="SUPFAM" id="SSF49265">
    <property type="entry name" value="Fibronectin type III"/>
    <property type="match status" value="1"/>
</dbReference>
<feature type="signal peptide" evidence="2">
    <location>
        <begin position="1"/>
        <end position="19"/>
    </location>
</feature>
<sequence>MKHTILFLSLLLFVFSCSSDNTDDSNTCHSPVNITTNSITAHSALINWTTNNSNSYQIEYGFSGFTQGQGTNIMTSDSSYNLIGLTPATAYDFYITTICSDINYSDAIGPNSFNTEIACQQPTSLNLENVDICSISLNWETNGESSFKVEYGVSGFALGTGRVKTTTENNIIIDSNISQGITYDIYVRANCGSDSYSEYSEALTITTISQDLTGSYQVTVTRHDGFVVDLGIETITLISPNYYKTQTTGHWPIGYYNTDQGYNFENSCGEIIIPDQQLFQGTYSEMVFSTSGHVFPNGNFVVEYIVEAYDDLLYSAFYTKQ</sequence>
<dbReference type="SMART" id="SM00060">
    <property type="entry name" value="FN3"/>
    <property type="match status" value="2"/>
</dbReference>
<feature type="chain" id="PRO_5037317988" description="Fibronectin type-III domain-containing protein" evidence="2">
    <location>
        <begin position="20"/>
        <end position="321"/>
    </location>
</feature>
<dbReference type="Proteomes" id="UP000625976">
    <property type="component" value="Unassembled WGS sequence"/>
</dbReference>
<keyword evidence="2" id="KW-0732">Signal</keyword>
<dbReference type="InterPro" id="IPR003961">
    <property type="entry name" value="FN3_dom"/>
</dbReference>
<comment type="caution">
    <text evidence="4">The sequence shown here is derived from an EMBL/GenBank/DDBJ whole genome shotgun (WGS) entry which is preliminary data.</text>
</comment>
<feature type="domain" description="Fibronectin type-III" evidence="3">
    <location>
        <begin position="30"/>
        <end position="118"/>
    </location>
</feature>
<reference evidence="4" key="2">
    <citation type="submission" date="2020-09" db="EMBL/GenBank/DDBJ databases">
        <authorList>
            <person name="Sun Q."/>
            <person name="Zhou Y."/>
        </authorList>
    </citation>
    <scope>NUCLEOTIDE SEQUENCE</scope>
    <source>
        <strain evidence="4">CGMCC 1.12751</strain>
    </source>
</reference>
<dbReference type="RefSeq" id="WP_188465529.1">
    <property type="nucleotide sequence ID" value="NZ_BMFQ01000003.1"/>
</dbReference>
<gene>
    <name evidence="4" type="ORF">GCM10010976_25850</name>
</gene>
<dbReference type="AlphaFoldDB" id="A0A917LRR2"/>
<dbReference type="InterPro" id="IPR013783">
    <property type="entry name" value="Ig-like_fold"/>
</dbReference>
<dbReference type="PROSITE" id="PS51257">
    <property type="entry name" value="PROKAR_LIPOPROTEIN"/>
    <property type="match status" value="1"/>
</dbReference>
<keyword evidence="5" id="KW-1185">Reference proteome</keyword>
<evidence type="ECO:0000256" key="2">
    <source>
        <dbReference type="SAM" id="SignalP"/>
    </source>
</evidence>
<evidence type="ECO:0000313" key="5">
    <source>
        <dbReference type="Proteomes" id="UP000625976"/>
    </source>
</evidence>
<keyword evidence="1" id="KW-0677">Repeat</keyword>
<dbReference type="InterPro" id="IPR036116">
    <property type="entry name" value="FN3_sf"/>
</dbReference>
<name>A0A917LRR2_9FLAO</name>
<reference evidence="4" key="1">
    <citation type="journal article" date="2014" name="Int. J. Syst. Evol. Microbiol.">
        <title>Complete genome sequence of Corynebacterium casei LMG S-19264T (=DSM 44701T), isolated from a smear-ripened cheese.</title>
        <authorList>
            <consortium name="US DOE Joint Genome Institute (JGI-PGF)"/>
            <person name="Walter F."/>
            <person name="Albersmeier A."/>
            <person name="Kalinowski J."/>
            <person name="Ruckert C."/>
        </authorList>
    </citation>
    <scope>NUCLEOTIDE SEQUENCE</scope>
    <source>
        <strain evidence="4">CGMCC 1.12751</strain>
    </source>
</reference>
<dbReference type="InterPro" id="IPR050991">
    <property type="entry name" value="ECM_Regulatory_Proteins"/>
</dbReference>
<dbReference type="Gene3D" id="2.60.40.10">
    <property type="entry name" value="Immunoglobulins"/>
    <property type="match status" value="2"/>
</dbReference>
<organism evidence="4 5">
    <name type="scientific">Bizionia arctica</name>
    <dbReference type="NCBI Taxonomy" id="1495645"/>
    <lineage>
        <taxon>Bacteria</taxon>
        <taxon>Pseudomonadati</taxon>
        <taxon>Bacteroidota</taxon>
        <taxon>Flavobacteriia</taxon>
        <taxon>Flavobacteriales</taxon>
        <taxon>Flavobacteriaceae</taxon>
        <taxon>Bizionia</taxon>
    </lineage>
</organism>
<dbReference type="PROSITE" id="PS50853">
    <property type="entry name" value="FN3"/>
    <property type="match status" value="2"/>
</dbReference>
<dbReference type="PANTHER" id="PTHR46708">
    <property type="entry name" value="TENASCIN"/>
    <property type="match status" value="1"/>
</dbReference>
<protein>
    <recommendedName>
        <fullName evidence="3">Fibronectin type-III domain-containing protein</fullName>
    </recommendedName>
</protein>
<feature type="domain" description="Fibronectin type-III" evidence="3">
    <location>
        <begin position="121"/>
        <end position="210"/>
    </location>
</feature>
<evidence type="ECO:0000313" key="4">
    <source>
        <dbReference type="EMBL" id="GGG53703.1"/>
    </source>
</evidence>
<evidence type="ECO:0000259" key="3">
    <source>
        <dbReference type="PROSITE" id="PS50853"/>
    </source>
</evidence>